<feature type="region of interest" description="Disordered" evidence="1">
    <location>
        <begin position="1"/>
        <end position="36"/>
    </location>
</feature>
<dbReference type="AlphaFoldDB" id="A0A5M8FK81"/>
<evidence type="ECO:0000313" key="4">
    <source>
        <dbReference type="Proteomes" id="UP000322981"/>
    </source>
</evidence>
<name>A0A5M8FK81_9GAMM</name>
<sequence>MTDPAQQLSPQTANPLAPPAAPQAGGQFGAQAGAQAGDQASAGITAQAAVQPGTQTGVQTATLASQDAPSVHAAPPITLLDAGVIGLVLGLSLWYLGRQFWRKRDGCSGCSGCGQRLHERQGGGCVVGGCSKLS</sequence>
<feature type="transmembrane region" description="Helical" evidence="2">
    <location>
        <begin position="77"/>
        <end position="96"/>
    </location>
</feature>
<proteinExistence type="predicted"/>
<evidence type="ECO:0000256" key="1">
    <source>
        <dbReference type="SAM" id="MobiDB-lite"/>
    </source>
</evidence>
<dbReference type="EMBL" id="VWXX01000020">
    <property type="protein sequence ID" value="KAA6184400.1"/>
    <property type="molecule type" value="Genomic_DNA"/>
</dbReference>
<reference evidence="3 4" key="1">
    <citation type="submission" date="2019-09" db="EMBL/GenBank/DDBJ databases">
        <title>Whole-genome sequence of the purple sulfur bacterium Thiohalocapsa marina DSM 19078.</title>
        <authorList>
            <person name="Kyndt J.A."/>
            <person name="Meyer T.E."/>
        </authorList>
    </citation>
    <scope>NUCLEOTIDE SEQUENCE [LARGE SCALE GENOMIC DNA]</scope>
    <source>
        <strain evidence="3 4">DSM 19078</strain>
    </source>
</reference>
<keyword evidence="4" id="KW-1185">Reference proteome</keyword>
<evidence type="ECO:0000313" key="3">
    <source>
        <dbReference type="EMBL" id="KAA6184400.1"/>
    </source>
</evidence>
<evidence type="ECO:0000256" key="2">
    <source>
        <dbReference type="SAM" id="Phobius"/>
    </source>
</evidence>
<gene>
    <name evidence="3" type="ORF">F2Q65_12545</name>
</gene>
<keyword evidence="2" id="KW-1133">Transmembrane helix</keyword>
<feature type="compositionally biased region" description="Low complexity" evidence="1">
    <location>
        <begin position="22"/>
        <end position="36"/>
    </location>
</feature>
<comment type="caution">
    <text evidence="3">The sequence shown here is derived from an EMBL/GenBank/DDBJ whole genome shotgun (WGS) entry which is preliminary data.</text>
</comment>
<dbReference type="Proteomes" id="UP000322981">
    <property type="component" value="Unassembled WGS sequence"/>
</dbReference>
<dbReference type="RefSeq" id="WP_150093758.1">
    <property type="nucleotide sequence ID" value="NZ_JBFUOH010000116.1"/>
</dbReference>
<evidence type="ECO:0008006" key="5">
    <source>
        <dbReference type="Google" id="ProtNLM"/>
    </source>
</evidence>
<accession>A0A5M8FK81</accession>
<organism evidence="3 4">
    <name type="scientific">Thiohalocapsa marina</name>
    <dbReference type="NCBI Taxonomy" id="424902"/>
    <lineage>
        <taxon>Bacteria</taxon>
        <taxon>Pseudomonadati</taxon>
        <taxon>Pseudomonadota</taxon>
        <taxon>Gammaproteobacteria</taxon>
        <taxon>Chromatiales</taxon>
        <taxon>Chromatiaceae</taxon>
        <taxon>Thiohalocapsa</taxon>
    </lineage>
</organism>
<keyword evidence="2" id="KW-0472">Membrane</keyword>
<keyword evidence="2" id="KW-0812">Transmembrane</keyword>
<protein>
    <recommendedName>
        <fullName evidence="5">FeoB-associated Cys-rich membrane protein</fullName>
    </recommendedName>
</protein>